<keyword evidence="4 7" id="KW-0812">Transmembrane</keyword>
<gene>
    <name evidence="8" type="ORF">CUN60_04385</name>
</gene>
<sequence length="411" mass="44881">MKAARAIIISLILGILFGWLIRNVIQPNQTATASLLEYLGMASDIFIKLIKMIVAPLIFASLTLGVINIGDNAKGLGVLFARVLGLFLISSICSLFIGWFIIDLFKPGLSMTEVGKSLLEAGTTAGGKFDSSSISLSHFVKETIPDNVVNAFAGNHIIQIVIFSLFFGFALTKIDAKGRDAIRDVLDGIMHAMFAICHSVMKLVPIAVFASISNVIIKNGFGVLYTYLVFILEYYLALIIVWFAIYLLSLKVVGRKINQLISALIPPLSLSFATSSSEVAYPAVFEELENYGVREKISSFVLPMGYSFNMIGSMVYFSFAIIFITQVFGIDIAFTDKLYIFFMLLVTSKGIAGVPRASIMVISSAVTAFHFPAASVLLLLPIDAFADMGRSATNVYANAVMTTFIDKWHKD</sequence>
<feature type="transmembrane region" description="Helical" evidence="7">
    <location>
        <begin position="304"/>
        <end position="325"/>
    </location>
</feature>
<dbReference type="Proteomes" id="UP000236655">
    <property type="component" value="Chromosome"/>
</dbReference>
<dbReference type="KEGG" id="nba:CUN60_04385"/>
<name>A0A2I7N508_9NEIS</name>
<dbReference type="PRINTS" id="PR00173">
    <property type="entry name" value="EDTRNSPORT"/>
</dbReference>
<proteinExistence type="predicted"/>
<dbReference type="GO" id="GO:0006835">
    <property type="term" value="P:dicarboxylic acid transport"/>
    <property type="evidence" value="ECO:0007669"/>
    <property type="project" value="TreeGrafter"/>
</dbReference>
<comment type="subcellular location">
    <subcellularLocation>
        <location evidence="1">Cell membrane</location>
        <topology evidence="1">Multi-pass membrane protein</topology>
    </subcellularLocation>
</comment>
<reference evidence="9" key="1">
    <citation type="submission" date="2017-11" db="EMBL/GenBank/DDBJ databases">
        <authorList>
            <person name="Chan K.G."/>
            <person name="Lee L.S."/>
        </authorList>
    </citation>
    <scope>NUCLEOTIDE SEQUENCE [LARGE SCALE GENOMIC DNA]</scope>
    <source>
        <strain evidence="9">DSM 100970</strain>
    </source>
</reference>
<dbReference type="PANTHER" id="PTHR42865:SF7">
    <property type="entry name" value="PROTON_GLUTAMATE-ASPARTATE SYMPORTER"/>
    <property type="match status" value="1"/>
</dbReference>
<accession>A0A2I7N508</accession>
<evidence type="ECO:0000256" key="6">
    <source>
        <dbReference type="ARBA" id="ARBA00023136"/>
    </source>
</evidence>
<dbReference type="Pfam" id="PF00375">
    <property type="entry name" value="SDF"/>
    <property type="match status" value="1"/>
</dbReference>
<dbReference type="EMBL" id="CP024847">
    <property type="protein sequence ID" value="AUR51556.1"/>
    <property type="molecule type" value="Genomic_DNA"/>
</dbReference>
<dbReference type="SUPFAM" id="SSF118215">
    <property type="entry name" value="Proton glutamate symport protein"/>
    <property type="match status" value="1"/>
</dbReference>
<dbReference type="InterPro" id="IPR001991">
    <property type="entry name" value="Na-dicarboxylate_symporter"/>
</dbReference>
<feature type="transmembrane region" description="Helical" evidence="7">
    <location>
        <begin position="224"/>
        <end position="248"/>
    </location>
</feature>
<dbReference type="GO" id="GO:0005886">
    <property type="term" value="C:plasma membrane"/>
    <property type="evidence" value="ECO:0007669"/>
    <property type="project" value="UniProtKB-SubCell"/>
</dbReference>
<keyword evidence="5 7" id="KW-1133">Transmembrane helix</keyword>
<feature type="transmembrane region" description="Helical" evidence="7">
    <location>
        <begin position="192"/>
        <end position="212"/>
    </location>
</feature>
<evidence type="ECO:0000313" key="9">
    <source>
        <dbReference type="Proteomes" id="UP000236655"/>
    </source>
</evidence>
<feature type="transmembrane region" description="Helical" evidence="7">
    <location>
        <begin position="79"/>
        <end position="102"/>
    </location>
</feature>
<dbReference type="RefSeq" id="WP_102950855.1">
    <property type="nucleotide sequence ID" value="NZ_CP024847.1"/>
</dbReference>
<evidence type="ECO:0000256" key="2">
    <source>
        <dbReference type="ARBA" id="ARBA00022448"/>
    </source>
</evidence>
<keyword evidence="2" id="KW-0813">Transport</keyword>
<keyword evidence="6 7" id="KW-0472">Membrane</keyword>
<keyword evidence="9" id="KW-1185">Reference proteome</keyword>
<dbReference type="OrthoDB" id="9766690at2"/>
<evidence type="ECO:0000256" key="5">
    <source>
        <dbReference type="ARBA" id="ARBA00022989"/>
    </source>
</evidence>
<evidence type="ECO:0000256" key="1">
    <source>
        <dbReference type="ARBA" id="ARBA00004651"/>
    </source>
</evidence>
<feature type="transmembrane region" description="Helical" evidence="7">
    <location>
        <begin position="360"/>
        <end position="380"/>
    </location>
</feature>
<evidence type="ECO:0000256" key="7">
    <source>
        <dbReference type="SAM" id="Phobius"/>
    </source>
</evidence>
<evidence type="ECO:0000313" key="8">
    <source>
        <dbReference type="EMBL" id="AUR51556.1"/>
    </source>
</evidence>
<dbReference type="PANTHER" id="PTHR42865">
    <property type="entry name" value="PROTON/GLUTAMATE-ASPARTATE SYMPORTER"/>
    <property type="match status" value="1"/>
</dbReference>
<dbReference type="InterPro" id="IPR036458">
    <property type="entry name" value="Na:dicarbo_symporter_sf"/>
</dbReference>
<feature type="transmembrane region" description="Helical" evidence="7">
    <location>
        <begin position="45"/>
        <end position="67"/>
    </location>
</feature>
<feature type="transmembrane region" description="Helical" evidence="7">
    <location>
        <begin position="151"/>
        <end position="171"/>
    </location>
</feature>
<feature type="transmembrane region" description="Helical" evidence="7">
    <location>
        <begin position="7"/>
        <end position="25"/>
    </location>
</feature>
<dbReference type="AlphaFoldDB" id="A0A2I7N508"/>
<dbReference type="GO" id="GO:0015293">
    <property type="term" value="F:symporter activity"/>
    <property type="evidence" value="ECO:0007669"/>
    <property type="project" value="UniProtKB-KW"/>
</dbReference>
<keyword evidence="3" id="KW-1003">Cell membrane</keyword>
<evidence type="ECO:0000256" key="3">
    <source>
        <dbReference type="ARBA" id="ARBA00022475"/>
    </source>
</evidence>
<organism evidence="8 9">
    <name type="scientific">Aquella oligotrophica</name>
    <dbReference type="NCBI Taxonomy" id="2067065"/>
    <lineage>
        <taxon>Bacteria</taxon>
        <taxon>Pseudomonadati</taxon>
        <taxon>Pseudomonadota</taxon>
        <taxon>Betaproteobacteria</taxon>
        <taxon>Neisseriales</taxon>
        <taxon>Neisseriaceae</taxon>
        <taxon>Aquella</taxon>
    </lineage>
</organism>
<dbReference type="Gene3D" id="1.10.3860.10">
    <property type="entry name" value="Sodium:dicarboxylate symporter"/>
    <property type="match status" value="1"/>
</dbReference>
<protein>
    <submittedName>
        <fullName evidence="8">Dicarboxylate/amino acid:cation symporter</fullName>
    </submittedName>
</protein>
<evidence type="ECO:0000256" key="4">
    <source>
        <dbReference type="ARBA" id="ARBA00022692"/>
    </source>
</evidence>